<accession>A0A7J6MJQ9</accession>
<evidence type="ECO:0000256" key="4">
    <source>
        <dbReference type="ARBA" id="ARBA00010089"/>
    </source>
</evidence>
<feature type="transmembrane region" description="Helical" evidence="17">
    <location>
        <begin position="625"/>
        <end position="647"/>
    </location>
</feature>
<dbReference type="EMBL" id="JABANN010000097">
    <property type="protein sequence ID" value="KAF4671725.1"/>
    <property type="molecule type" value="Genomic_DNA"/>
</dbReference>
<evidence type="ECO:0000313" key="20">
    <source>
        <dbReference type="Proteomes" id="UP000572268"/>
    </source>
</evidence>
<feature type="region of interest" description="Disordered" evidence="16">
    <location>
        <begin position="817"/>
        <end position="916"/>
    </location>
</feature>
<evidence type="ECO:0000256" key="7">
    <source>
        <dbReference type="ARBA" id="ARBA00022692"/>
    </source>
</evidence>
<keyword evidence="13 17" id="KW-1133">Transmembrane helix</keyword>
<feature type="compositionally biased region" description="Basic and acidic residues" evidence="16">
    <location>
        <begin position="1"/>
        <end position="10"/>
    </location>
</feature>
<gene>
    <name evidence="19" type="primary">HRD1</name>
    <name evidence="19" type="ORF">FOL46_009952</name>
</gene>
<protein>
    <recommendedName>
        <fullName evidence="5">RING-type E3 ubiquitin transferase</fullName>
        <ecNumber evidence="5">2.3.2.27</ecNumber>
    </recommendedName>
</protein>
<feature type="transmembrane region" description="Helical" evidence="17">
    <location>
        <begin position="587"/>
        <end position="604"/>
    </location>
</feature>
<dbReference type="GO" id="GO:0008270">
    <property type="term" value="F:zinc ion binding"/>
    <property type="evidence" value="ECO:0007669"/>
    <property type="project" value="UniProtKB-KW"/>
</dbReference>
<comment type="catalytic activity">
    <reaction evidence="1">
        <text>S-ubiquitinyl-[E2 ubiquitin-conjugating enzyme]-L-cysteine + [acceptor protein]-L-lysine = [E2 ubiquitin-conjugating enzyme]-L-cysteine + N(6)-ubiquitinyl-[acceptor protein]-L-lysine.</text>
        <dbReference type="EC" id="2.3.2.27"/>
    </reaction>
</comment>
<comment type="pathway">
    <text evidence="3">Protein modification; protein ubiquitination.</text>
</comment>
<keyword evidence="6" id="KW-0808">Transferase</keyword>
<evidence type="ECO:0000256" key="8">
    <source>
        <dbReference type="ARBA" id="ARBA00022723"/>
    </source>
</evidence>
<evidence type="ECO:0000256" key="16">
    <source>
        <dbReference type="SAM" id="MobiDB-lite"/>
    </source>
</evidence>
<keyword evidence="7 17" id="KW-0812">Transmembrane</keyword>
<keyword evidence="10" id="KW-0833">Ubl conjugation pathway</keyword>
<feature type="region of interest" description="Disordered" evidence="16">
    <location>
        <begin position="397"/>
        <end position="449"/>
    </location>
</feature>
<feature type="compositionally biased region" description="Low complexity" evidence="16">
    <location>
        <begin position="870"/>
        <end position="879"/>
    </location>
</feature>
<evidence type="ECO:0000256" key="12">
    <source>
        <dbReference type="ARBA" id="ARBA00022833"/>
    </source>
</evidence>
<organism evidence="19 20">
    <name type="scientific">Perkinsus olseni</name>
    <name type="common">Perkinsus atlanticus</name>
    <dbReference type="NCBI Taxonomy" id="32597"/>
    <lineage>
        <taxon>Eukaryota</taxon>
        <taxon>Sar</taxon>
        <taxon>Alveolata</taxon>
        <taxon>Perkinsozoa</taxon>
        <taxon>Perkinsea</taxon>
        <taxon>Perkinsida</taxon>
        <taxon>Perkinsidae</taxon>
        <taxon>Perkinsus</taxon>
    </lineage>
</organism>
<keyword evidence="12" id="KW-0862">Zinc</keyword>
<dbReference type="InterPro" id="IPR013083">
    <property type="entry name" value="Znf_RING/FYVE/PHD"/>
</dbReference>
<dbReference type="Proteomes" id="UP000572268">
    <property type="component" value="Unassembled WGS sequence"/>
</dbReference>
<dbReference type="PROSITE" id="PS50089">
    <property type="entry name" value="ZF_RING_2"/>
    <property type="match status" value="1"/>
</dbReference>
<evidence type="ECO:0000256" key="17">
    <source>
        <dbReference type="SAM" id="Phobius"/>
    </source>
</evidence>
<name>A0A7J6MJQ9_PEROL</name>
<dbReference type="GO" id="GO:0043161">
    <property type="term" value="P:proteasome-mediated ubiquitin-dependent protein catabolic process"/>
    <property type="evidence" value="ECO:0007669"/>
    <property type="project" value="TreeGrafter"/>
</dbReference>
<dbReference type="SUPFAM" id="SSF57850">
    <property type="entry name" value="RING/U-box"/>
    <property type="match status" value="1"/>
</dbReference>
<dbReference type="GO" id="GO:0005789">
    <property type="term" value="C:endoplasmic reticulum membrane"/>
    <property type="evidence" value="ECO:0007669"/>
    <property type="project" value="UniProtKB-SubCell"/>
</dbReference>
<dbReference type="GO" id="GO:0061630">
    <property type="term" value="F:ubiquitin protein ligase activity"/>
    <property type="evidence" value="ECO:0007669"/>
    <property type="project" value="UniProtKB-EC"/>
</dbReference>
<comment type="subcellular location">
    <subcellularLocation>
        <location evidence="2">Endoplasmic reticulum membrane</location>
        <topology evidence="2">Multi-pass membrane protein</topology>
    </subcellularLocation>
</comment>
<evidence type="ECO:0000313" key="19">
    <source>
        <dbReference type="EMBL" id="KAF4671725.1"/>
    </source>
</evidence>
<dbReference type="Pfam" id="PF04032">
    <property type="entry name" value="Rpr2"/>
    <property type="match status" value="1"/>
</dbReference>
<dbReference type="Pfam" id="PF13639">
    <property type="entry name" value="zf-RING_2"/>
    <property type="match status" value="1"/>
</dbReference>
<feature type="compositionally biased region" description="Basic and acidic residues" evidence="16">
    <location>
        <begin position="822"/>
        <end position="837"/>
    </location>
</feature>
<feature type="transmembrane region" description="Helical" evidence="17">
    <location>
        <begin position="653"/>
        <end position="677"/>
    </location>
</feature>
<evidence type="ECO:0000256" key="9">
    <source>
        <dbReference type="ARBA" id="ARBA00022771"/>
    </source>
</evidence>
<keyword evidence="9 15" id="KW-0863">Zinc-finger</keyword>
<dbReference type="InterPro" id="IPR057992">
    <property type="entry name" value="TPR_SYVN1_N"/>
</dbReference>
<evidence type="ECO:0000256" key="6">
    <source>
        <dbReference type="ARBA" id="ARBA00022679"/>
    </source>
</evidence>
<feature type="compositionally biased region" description="Basic residues" evidence="16">
    <location>
        <begin position="410"/>
        <end position="419"/>
    </location>
</feature>
<evidence type="ECO:0000256" key="13">
    <source>
        <dbReference type="ARBA" id="ARBA00022989"/>
    </source>
</evidence>
<comment type="similarity">
    <text evidence="4">Belongs to the HRD1 family.</text>
</comment>
<dbReference type="PANTHER" id="PTHR22763">
    <property type="entry name" value="RING ZINC FINGER PROTEIN"/>
    <property type="match status" value="1"/>
</dbReference>
<feature type="compositionally biased region" description="Low complexity" evidence="16">
    <location>
        <begin position="838"/>
        <end position="863"/>
    </location>
</feature>
<dbReference type="InterPro" id="IPR050731">
    <property type="entry name" value="HRD1_E3_ubiq-ligases"/>
</dbReference>
<dbReference type="Gene3D" id="3.30.40.10">
    <property type="entry name" value="Zinc/RING finger domain, C3HC4 (zinc finger)"/>
    <property type="match status" value="1"/>
</dbReference>
<dbReference type="SMART" id="SM00184">
    <property type="entry name" value="RING"/>
    <property type="match status" value="1"/>
</dbReference>
<evidence type="ECO:0000256" key="1">
    <source>
        <dbReference type="ARBA" id="ARBA00000900"/>
    </source>
</evidence>
<sequence>MPVEREKEGPSRTASMPTLSSLERGYRKTHKEAPKWSMRQKTSFGAQIRPTMCYTDSLSPDLSHCYRATARQNPVYSLRPRTVDPASKEKRPGPADYTIGSTVTMDHPTITKPRLCKFMGASRDPAMCRNPGPGAYTPGPINLLRNPQWTMTGRQAPPKSKSIGPGIGQYRPENCTAKGPICNGLLSGACNLDEPLIRPEVSSEISHLVQQHIGMGYTRMGIFIDLPSGPSRLLNASHGRIMSLAASAPASGTDSRGLRMETLAFLASVSQRLALDEPIVSRHAGREMYRHARRYDIELHDEFKERYCAHCCAVLIPTITTRSVSVHRCGGKGRRKLDGGGVCVEYTCGICSGKTIVDCGRVDPDVTEAEVTPAMITETTGTAQGDTSEKLVLKLPKTESQQQKPQQPKAKVKNKKKNKSSLLNASRPASTLNKARDALRSTSRTKPKAKANPFKNSFFDLYEGYHAIGVLMPYLPKMHISFTAYFLLSTGVLVFSVLHAALQFEQFYPVVVHLSQDKISLAIIYNFAFGLLVLVNKLLLRLFVGHLRDLEVEQLIDSGRGFVADTILFLVFYSPTINDREVNTVELIKYVCLAICCKVFHLVAQIRVGHIFELGFTSFSSLLRLAGLIFLCGTVDIIGISTFYELSSAHSSFYTWCLFEAVTMGLTALTTLTKFIIHLVDMRLEHGWTGKTQFIFHVDLWGDVGQMTTYLCFMMVFLSQNPTRLPFYALADILQIARQLVSRLYSLRKYRAITANMEERFPDATQEELETQDTCIICRDKLWEGSKRLPCGHVFHIDCLKSWLVMQQVCPTCRAEIPTHMPPRDAAADAAEARRQGQQEQPQEGTDQAQGTQQQQQPSTTGKSEGGASGSKSESSKATPDGEAPKAGSAGTGSSRGSKQDPTILPSAKTVQLPGGGTVTMTHLPVIPPNDASATDDGSPLLAALGIETASQLKEAIKHAMNMVEYYEKEKKYWSALLQSRGVGSVESTVAALTTVKGKSELPAISDPRWPRCS</sequence>
<keyword evidence="11" id="KW-0256">Endoplasmic reticulum</keyword>
<keyword evidence="8" id="KW-0479">Metal-binding</keyword>
<feature type="compositionally biased region" description="Polar residues" evidence="16">
    <location>
        <begin position="12"/>
        <end position="21"/>
    </location>
</feature>
<dbReference type="InterPro" id="IPR007175">
    <property type="entry name" value="Rpr2/Snm1/Rpp21"/>
</dbReference>
<evidence type="ECO:0000256" key="11">
    <source>
        <dbReference type="ARBA" id="ARBA00022824"/>
    </source>
</evidence>
<dbReference type="EC" id="2.3.2.27" evidence="5"/>
<dbReference type="GO" id="GO:0036503">
    <property type="term" value="P:ERAD pathway"/>
    <property type="evidence" value="ECO:0007669"/>
    <property type="project" value="TreeGrafter"/>
</dbReference>
<keyword evidence="14 17" id="KW-0472">Membrane</keyword>
<evidence type="ECO:0000256" key="14">
    <source>
        <dbReference type="ARBA" id="ARBA00023136"/>
    </source>
</evidence>
<dbReference type="Pfam" id="PF25563">
    <property type="entry name" value="TPR_SYVN1_N"/>
    <property type="match status" value="1"/>
</dbReference>
<evidence type="ECO:0000256" key="10">
    <source>
        <dbReference type="ARBA" id="ARBA00022786"/>
    </source>
</evidence>
<feature type="compositionally biased region" description="Polar residues" evidence="16">
    <location>
        <begin position="420"/>
        <end position="433"/>
    </location>
</feature>
<feature type="transmembrane region" description="Helical" evidence="17">
    <location>
        <begin position="522"/>
        <end position="543"/>
    </location>
</feature>
<proteinExistence type="inferred from homology"/>
<dbReference type="GO" id="GO:0006396">
    <property type="term" value="P:RNA processing"/>
    <property type="evidence" value="ECO:0007669"/>
    <property type="project" value="InterPro"/>
</dbReference>
<feature type="compositionally biased region" description="Low complexity" evidence="16">
    <location>
        <begin position="887"/>
        <end position="897"/>
    </location>
</feature>
<dbReference type="InterPro" id="IPR001841">
    <property type="entry name" value="Znf_RING"/>
</dbReference>
<feature type="transmembrane region" description="Helical" evidence="17">
    <location>
        <begin position="555"/>
        <end position="575"/>
    </location>
</feature>
<dbReference type="InterPro" id="IPR058051">
    <property type="entry name" value="Znf_RING_synoviolin"/>
</dbReference>
<feature type="domain" description="RING-type" evidence="18">
    <location>
        <begin position="775"/>
        <end position="814"/>
    </location>
</feature>
<reference evidence="19 20" key="1">
    <citation type="submission" date="2020-04" db="EMBL/GenBank/DDBJ databases">
        <title>Perkinsus olseni comparative genomics.</title>
        <authorList>
            <person name="Bogema D.R."/>
        </authorList>
    </citation>
    <scope>NUCLEOTIDE SEQUENCE [LARGE SCALE GENOMIC DNA]</scope>
    <source>
        <strain evidence="19">ATCC PRA-31</strain>
    </source>
</reference>
<evidence type="ECO:0000256" key="2">
    <source>
        <dbReference type="ARBA" id="ARBA00004477"/>
    </source>
</evidence>
<comment type="caution">
    <text evidence="19">The sequence shown here is derived from an EMBL/GenBank/DDBJ whole genome shotgun (WGS) entry which is preliminary data.</text>
</comment>
<evidence type="ECO:0000256" key="15">
    <source>
        <dbReference type="PROSITE-ProRule" id="PRU00175"/>
    </source>
</evidence>
<dbReference type="AlphaFoldDB" id="A0A7J6MJQ9"/>
<evidence type="ECO:0000256" key="3">
    <source>
        <dbReference type="ARBA" id="ARBA00004906"/>
    </source>
</evidence>
<dbReference type="CDD" id="cd16479">
    <property type="entry name" value="RING-H2_synoviolin"/>
    <property type="match status" value="1"/>
</dbReference>
<dbReference type="PANTHER" id="PTHR22763:SF184">
    <property type="entry name" value="E3 UBIQUITIN-PROTEIN LIGASE SYNOVIOLIN"/>
    <property type="match status" value="1"/>
</dbReference>
<feature type="region of interest" description="Disordered" evidence="16">
    <location>
        <begin position="82"/>
        <end position="104"/>
    </location>
</feature>
<evidence type="ECO:0000259" key="18">
    <source>
        <dbReference type="PROSITE" id="PS50089"/>
    </source>
</evidence>
<feature type="transmembrane region" description="Helical" evidence="17">
    <location>
        <begin position="482"/>
        <end position="502"/>
    </location>
</feature>
<evidence type="ECO:0000256" key="5">
    <source>
        <dbReference type="ARBA" id="ARBA00012483"/>
    </source>
</evidence>
<feature type="region of interest" description="Disordered" evidence="16">
    <location>
        <begin position="1"/>
        <end position="42"/>
    </location>
</feature>